<dbReference type="EMBL" id="BQKI01000010">
    <property type="protein sequence ID" value="GJN03284.1"/>
    <property type="molecule type" value="Genomic_DNA"/>
</dbReference>
<organism evidence="10 11">
    <name type="scientific">Eleusine coracana subsp. coracana</name>
    <dbReference type="NCBI Taxonomy" id="191504"/>
    <lineage>
        <taxon>Eukaryota</taxon>
        <taxon>Viridiplantae</taxon>
        <taxon>Streptophyta</taxon>
        <taxon>Embryophyta</taxon>
        <taxon>Tracheophyta</taxon>
        <taxon>Spermatophyta</taxon>
        <taxon>Magnoliopsida</taxon>
        <taxon>Liliopsida</taxon>
        <taxon>Poales</taxon>
        <taxon>Poaceae</taxon>
        <taxon>PACMAD clade</taxon>
        <taxon>Chloridoideae</taxon>
        <taxon>Cynodonteae</taxon>
        <taxon>Eleusininae</taxon>
        <taxon>Eleusine</taxon>
    </lineage>
</organism>
<gene>
    <name evidence="10" type="primary">ga20713</name>
    <name evidence="10" type="ORF">PR202_ga20713</name>
</gene>
<evidence type="ECO:0000256" key="1">
    <source>
        <dbReference type="ARBA" id="ARBA00004609"/>
    </source>
</evidence>
<dbReference type="Proteomes" id="UP001054889">
    <property type="component" value="Unassembled WGS sequence"/>
</dbReference>
<evidence type="ECO:0000256" key="8">
    <source>
        <dbReference type="SAM" id="SignalP"/>
    </source>
</evidence>
<keyword evidence="7" id="KW-0449">Lipoprotein</keyword>
<feature type="chain" id="PRO_5043764137" description="FAS1 domain-containing protein" evidence="8">
    <location>
        <begin position="25"/>
        <end position="145"/>
    </location>
</feature>
<dbReference type="PANTHER" id="PTHR32382">
    <property type="entry name" value="FASCICLIN-LIKE ARABINOGALACTAN PROTEIN"/>
    <property type="match status" value="1"/>
</dbReference>
<keyword evidence="3" id="KW-1003">Cell membrane</keyword>
<keyword evidence="4" id="KW-0336">GPI-anchor</keyword>
<dbReference type="InterPro" id="IPR000782">
    <property type="entry name" value="FAS1_domain"/>
</dbReference>
<name>A0AAV5CXD1_ELECO</name>
<dbReference type="AlphaFoldDB" id="A0AAV5CXD1"/>
<dbReference type="PROSITE" id="PS50213">
    <property type="entry name" value="FAS1"/>
    <property type="match status" value="1"/>
</dbReference>
<evidence type="ECO:0000313" key="11">
    <source>
        <dbReference type="Proteomes" id="UP001054889"/>
    </source>
</evidence>
<keyword evidence="4" id="KW-0325">Glycoprotein</keyword>
<dbReference type="SUPFAM" id="SSF82153">
    <property type="entry name" value="FAS1 domain"/>
    <property type="match status" value="1"/>
</dbReference>
<evidence type="ECO:0000313" key="10">
    <source>
        <dbReference type="EMBL" id="GJN03284.1"/>
    </source>
</evidence>
<feature type="domain" description="FAS1" evidence="9">
    <location>
        <begin position="24"/>
        <end position="145"/>
    </location>
</feature>
<evidence type="ECO:0000256" key="4">
    <source>
        <dbReference type="ARBA" id="ARBA00022622"/>
    </source>
</evidence>
<keyword evidence="11" id="KW-1185">Reference proteome</keyword>
<sequence length="145" mass="15803">MALQLRRLAVMAAVLAASLAAAEGFNITKILGEHPEYSQFNKLLTQTRLAGDINRRRTITVLAVANGDMGDLTSGRYSLGTLRHILELHIIVDYFDAKKLKQLSHGATAASTMFQVLPPFSVFSLSSGSLSASLQLFVRTPFYCS</sequence>
<comment type="similarity">
    <text evidence="2">Belongs to the fasciclin-like AGP family.</text>
</comment>
<evidence type="ECO:0000256" key="7">
    <source>
        <dbReference type="ARBA" id="ARBA00023288"/>
    </source>
</evidence>
<keyword evidence="6" id="KW-0472">Membrane</keyword>
<evidence type="ECO:0000256" key="6">
    <source>
        <dbReference type="ARBA" id="ARBA00023136"/>
    </source>
</evidence>
<comment type="subcellular location">
    <subcellularLocation>
        <location evidence="1">Cell membrane</location>
        <topology evidence="1">Lipid-anchor</topology>
        <topology evidence="1">GPI-anchor</topology>
    </subcellularLocation>
</comment>
<dbReference type="Gene3D" id="2.30.180.10">
    <property type="entry name" value="FAS1 domain"/>
    <property type="match status" value="1"/>
</dbReference>
<evidence type="ECO:0000256" key="2">
    <source>
        <dbReference type="ARBA" id="ARBA00007843"/>
    </source>
</evidence>
<keyword evidence="5 8" id="KW-0732">Signal</keyword>
<evidence type="ECO:0000256" key="3">
    <source>
        <dbReference type="ARBA" id="ARBA00022475"/>
    </source>
</evidence>
<feature type="signal peptide" evidence="8">
    <location>
        <begin position="1"/>
        <end position="24"/>
    </location>
</feature>
<evidence type="ECO:0000259" key="9">
    <source>
        <dbReference type="PROSITE" id="PS50213"/>
    </source>
</evidence>
<accession>A0AAV5CXD1</accession>
<comment type="caution">
    <text evidence="10">The sequence shown here is derived from an EMBL/GenBank/DDBJ whole genome shotgun (WGS) entry which is preliminary data.</text>
</comment>
<reference evidence="10" key="2">
    <citation type="submission" date="2021-12" db="EMBL/GenBank/DDBJ databases">
        <title>Resequencing data analysis of finger millet.</title>
        <authorList>
            <person name="Hatakeyama M."/>
            <person name="Aluri S."/>
            <person name="Balachadran M.T."/>
            <person name="Sivarajan S.R."/>
            <person name="Poveda L."/>
            <person name="Shimizu-Inatsugi R."/>
            <person name="Schlapbach R."/>
            <person name="Sreeman S.M."/>
            <person name="Shimizu K.K."/>
        </authorList>
    </citation>
    <scope>NUCLEOTIDE SEQUENCE</scope>
</reference>
<dbReference type="PANTHER" id="PTHR32382:SF80">
    <property type="entry name" value="OS08G0321000 PROTEIN"/>
    <property type="match status" value="1"/>
</dbReference>
<dbReference type="GO" id="GO:0098552">
    <property type="term" value="C:side of membrane"/>
    <property type="evidence" value="ECO:0007669"/>
    <property type="project" value="UniProtKB-KW"/>
</dbReference>
<reference evidence="10" key="1">
    <citation type="journal article" date="2018" name="DNA Res.">
        <title>Multiple hybrid de novo genome assembly of finger millet, an orphan allotetraploid crop.</title>
        <authorList>
            <person name="Hatakeyama M."/>
            <person name="Aluri S."/>
            <person name="Balachadran M.T."/>
            <person name="Sivarajan S.R."/>
            <person name="Patrignani A."/>
            <person name="Gruter S."/>
            <person name="Poveda L."/>
            <person name="Shimizu-Inatsugi R."/>
            <person name="Baeten J."/>
            <person name="Francoijs K.J."/>
            <person name="Nataraja K.N."/>
            <person name="Reddy Y.A.N."/>
            <person name="Phadnis S."/>
            <person name="Ravikumar R.L."/>
            <person name="Schlapbach R."/>
            <person name="Sreeman S.M."/>
            <person name="Shimizu K.K."/>
        </authorList>
    </citation>
    <scope>NUCLEOTIDE SEQUENCE</scope>
</reference>
<dbReference type="GO" id="GO:0005886">
    <property type="term" value="C:plasma membrane"/>
    <property type="evidence" value="ECO:0007669"/>
    <property type="project" value="UniProtKB-SubCell"/>
</dbReference>
<protein>
    <recommendedName>
        <fullName evidence="9">FAS1 domain-containing protein</fullName>
    </recommendedName>
</protein>
<proteinExistence type="inferred from homology"/>
<dbReference type="InterPro" id="IPR036378">
    <property type="entry name" value="FAS1_dom_sf"/>
</dbReference>
<dbReference type="InterPro" id="IPR033254">
    <property type="entry name" value="Plant_FLA"/>
</dbReference>
<evidence type="ECO:0000256" key="5">
    <source>
        <dbReference type="ARBA" id="ARBA00022729"/>
    </source>
</evidence>